<name>A0ACB8V6Y4_9TELE</name>
<evidence type="ECO:0000313" key="1">
    <source>
        <dbReference type="EMBL" id="KAI3351295.1"/>
    </source>
</evidence>
<comment type="caution">
    <text evidence="1">The sequence shown here is derived from an EMBL/GenBank/DDBJ whole genome shotgun (WGS) entry which is preliminary data.</text>
</comment>
<keyword evidence="2" id="KW-1185">Reference proteome</keyword>
<sequence>MEPYCGIYTHLPETGLGQGPGVVLGLAEQAVPPECTFVHDNLFTSLNLIDEMTKHVYRSIGTLKQCRLPDIPFTGVKDYEKMHPGSTEVLTEGEKLLVLEIIRDRSSYRQRFSTAGWKNFTPLSAEDSPQPDWVHKLE</sequence>
<dbReference type="Proteomes" id="UP000831701">
    <property type="component" value="Chromosome 24"/>
</dbReference>
<reference evidence="1" key="1">
    <citation type="submission" date="2022-04" db="EMBL/GenBank/DDBJ databases">
        <title>Jade perch genome.</title>
        <authorList>
            <person name="Chao B."/>
        </authorList>
    </citation>
    <scope>NUCLEOTIDE SEQUENCE</scope>
    <source>
        <strain evidence="1">CB-2022</strain>
    </source>
</reference>
<evidence type="ECO:0000313" key="2">
    <source>
        <dbReference type="Proteomes" id="UP000831701"/>
    </source>
</evidence>
<gene>
    <name evidence="1" type="ORF">L3Q82_005841</name>
</gene>
<organism evidence="1 2">
    <name type="scientific">Scortum barcoo</name>
    <name type="common">barcoo grunter</name>
    <dbReference type="NCBI Taxonomy" id="214431"/>
    <lineage>
        <taxon>Eukaryota</taxon>
        <taxon>Metazoa</taxon>
        <taxon>Chordata</taxon>
        <taxon>Craniata</taxon>
        <taxon>Vertebrata</taxon>
        <taxon>Euteleostomi</taxon>
        <taxon>Actinopterygii</taxon>
        <taxon>Neopterygii</taxon>
        <taxon>Teleostei</taxon>
        <taxon>Neoteleostei</taxon>
        <taxon>Acanthomorphata</taxon>
        <taxon>Eupercaria</taxon>
        <taxon>Centrarchiformes</taxon>
        <taxon>Terapontoidei</taxon>
        <taxon>Terapontidae</taxon>
        <taxon>Scortum</taxon>
    </lineage>
</organism>
<dbReference type="EMBL" id="CM041554">
    <property type="protein sequence ID" value="KAI3351295.1"/>
    <property type="molecule type" value="Genomic_DNA"/>
</dbReference>
<proteinExistence type="predicted"/>
<accession>A0ACB8V6Y4</accession>
<protein>
    <submittedName>
        <fullName evidence="1">Uncharacterized protein</fullName>
    </submittedName>
</protein>